<dbReference type="Proteomes" id="UP000184363">
    <property type="component" value="Unassembled WGS sequence"/>
</dbReference>
<sequence length="342" mass="35767">MSRSRWAATFSTLLMAVLVLTAWLVPVPFVSIGRGPTYDVLGQVDGKDVVTVKNLPTYPTSGHLNMTTVSVTDGLSAVDALARWLSPDYMVLPRSIPFPPGETLEQINQRNQQDFADSQASAEGAAFAYLGLPTVAVVEGFAEGESAARGILETGDTILAVAGVPVSTPQQIMDALAPTRPGQEITVTVRRGDDPQPKDLTVRLGGRADTQQGVLGIYPGARPVDREEVSISLGDVGGPSAGLMFTLAIIDKLTPGEMTNGRFIAGTGTITSTGQVGRIEGIRYKMLAAREAGATAFLVPADNCEAARANAPEGLQLAKVSTLHEAVAAVEELGRGGDPPTC</sequence>
<feature type="active site" evidence="1">
    <location>
        <position position="285"/>
    </location>
</feature>
<dbReference type="EC" id="3.4.21.53" evidence="1"/>
<dbReference type="InterPro" id="IPR020568">
    <property type="entry name" value="Ribosomal_Su5_D2-typ_SF"/>
</dbReference>
<gene>
    <name evidence="3" type="ORF">SAMN05443637_11430</name>
</gene>
<feature type="domain" description="Lon proteolytic" evidence="2">
    <location>
        <begin position="235"/>
        <end position="333"/>
    </location>
</feature>
<dbReference type="InterPro" id="IPR008269">
    <property type="entry name" value="Lon_proteolytic"/>
</dbReference>
<proteinExistence type="inferred from homology"/>
<evidence type="ECO:0000313" key="3">
    <source>
        <dbReference type="EMBL" id="SHK90102.1"/>
    </source>
</evidence>
<dbReference type="STRING" id="1848.SAMN05443637_11430"/>
<dbReference type="SUPFAM" id="SSF54211">
    <property type="entry name" value="Ribosomal protein S5 domain 2-like"/>
    <property type="match status" value="1"/>
</dbReference>
<keyword evidence="4" id="KW-1185">Reference proteome</keyword>
<dbReference type="GO" id="GO:0005524">
    <property type="term" value="F:ATP binding"/>
    <property type="evidence" value="ECO:0007669"/>
    <property type="project" value="InterPro"/>
</dbReference>
<dbReference type="PANTHER" id="PTHR10046">
    <property type="entry name" value="ATP DEPENDENT LON PROTEASE FAMILY MEMBER"/>
    <property type="match status" value="1"/>
</dbReference>
<dbReference type="EMBL" id="FRAP01000014">
    <property type="protein sequence ID" value="SHK90102.1"/>
    <property type="molecule type" value="Genomic_DNA"/>
</dbReference>
<dbReference type="PROSITE" id="PS51786">
    <property type="entry name" value="LON_PROTEOLYTIC"/>
    <property type="match status" value="1"/>
</dbReference>
<dbReference type="GO" id="GO:0030163">
    <property type="term" value="P:protein catabolic process"/>
    <property type="evidence" value="ECO:0007669"/>
    <property type="project" value="InterPro"/>
</dbReference>
<dbReference type="AlphaFoldDB" id="A0A1M6W8I2"/>
<protein>
    <recommendedName>
        <fullName evidence="1">endopeptidase La</fullName>
        <ecNumber evidence="1">3.4.21.53</ecNumber>
    </recommendedName>
</protein>
<dbReference type="InterPro" id="IPR027065">
    <property type="entry name" value="Lon_Prtase"/>
</dbReference>
<dbReference type="GO" id="GO:0004252">
    <property type="term" value="F:serine-type endopeptidase activity"/>
    <property type="evidence" value="ECO:0007669"/>
    <property type="project" value="UniProtKB-UniRule"/>
</dbReference>
<dbReference type="SUPFAM" id="SSF50156">
    <property type="entry name" value="PDZ domain-like"/>
    <property type="match status" value="1"/>
</dbReference>
<dbReference type="InterPro" id="IPR036034">
    <property type="entry name" value="PDZ_sf"/>
</dbReference>
<dbReference type="InterPro" id="IPR014721">
    <property type="entry name" value="Ribsml_uS5_D2-typ_fold_subgr"/>
</dbReference>
<dbReference type="Gene3D" id="3.30.230.10">
    <property type="match status" value="1"/>
</dbReference>
<evidence type="ECO:0000313" key="4">
    <source>
        <dbReference type="Proteomes" id="UP000184363"/>
    </source>
</evidence>
<dbReference type="SMART" id="SM00228">
    <property type="entry name" value="PDZ"/>
    <property type="match status" value="1"/>
</dbReference>
<dbReference type="Pfam" id="PF05362">
    <property type="entry name" value="Lon_C"/>
    <property type="match status" value="1"/>
</dbReference>
<dbReference type="RefSeq" id="WP_200803996.1">
    <property type="nucleotide sequence ID" value="NZ_CALGVN010000014.1"/>
</dbReference>
<dbReference type="Pfam" id="PF13180">
    <property type="entry name" value="PDZ_2"/>
    <property type="match status" value="1"/>
</dbReference>
<dbReference type="Gene3D" id="2.30.42.10">
    <property type="match status" value="1"/>
</dbReference>
<accession>A0A1M6W8I2</accession>
<reference evidence="3 4" key="1">
    <citation type="submission" date="2016-11" db="EMBL/GenBank/DDBJ databases">
        <authorList>
            <person name="Jaros S."/>
            <person name="Januszkiewicz K."/>
            <person name="Wedrychowicz H."/>
        </authorList>
    </citation>
    <scope>NUCLEOTIDE SEQUENCE [LARGE SCALE GENOMIC DNA]</scope>
    <source>
        <strain evidence="3 4">DSM 43832</strain>
    </source>
</reference>
<dbReference type="GO" id="GO:0004176">
    <property type="term" value="F:ATP-dependent peptidase activity"/>
    <property type="evidence" value="ECO:0007669"/>
    <property type="project" value="UniProtKB-UniRule"/>
</dbReference>
<keyword evidence="1" id="KW-0720">Serine protease</keyword>
<keyword evidence="1" id="KW-0645">Protease</keyword>
<dbReference type="InterPro" id="IPR001478">
    <property type="entry name" value="PDZ"/>
</dbReference>
<comment type="catalytic activity">
    <reaction evidence="1">
        <text>Hydrolysis of proteins in presence of ATP.</text>
        <dbReference type="EC" id="3.4.21.53"/>
    </reaction>
</comment>
<comment type="similarity">
    <text evidence="1">Belongs to the peptidase S16 family.</text>
</comment>
<evidence type="ECO:0000259" key="2">
    <source>
        <dbReference type="PROSITE" id="PS51786"/>
    </source>
</evidence>
<evidence type="ECO:0000256" key="1">
    <source>
        <dbReference type="PROSITE-ProRule" id="PRU01122"/>
    </source>
</evidence>
<keyword evidence="1" id="KW-0378">Hydrolase</keyword>
<dbReference type="GO" id="GO:0006508">
    <property type="term" value="P:proteolysis"/>
    <property type="evidence" value="ECO:0007669"/>
    <property type="project" value="UniProtKB-KW"/>
</dbReference>
<organism evidence="3 4">
    <name type="scientific">Pseudonocardia thermophila</name>
    <dbReference type="NCBI Taxonomy" id="1848"/>
    <lineage>
        <taxon>Bacteria</taxon>
        <taxon>Bacillati</taxon>
        <taxon>Actinomycetota</taxon>
        <taxon>Actinomycetes</taxon>
        <taxon>Pseudonocardiales</taxon>
        <taxon>Pseudonocardiaceae</taxon>
        <taxon>Pseudonocardia</taxon>
    </lineage>
</organism>
<feature type="active site" evidence="1">
    <location>
        <position position="240"/>
    </location>
</feature>
<name>A0A1M6W8I2_PSETH</name>